<dbReference type="AlphaFoldDB" id="A0ABD5V3B1"/>
<evidence type="ECO:0008006" key="3">
    <source>
        <dbReference type="Google" id="ProtNLM"/>
    </source>
</evidence>
<name>A0ABD5V3B1_9EURY</name>
<accession>A0ABD5V3B1</accession>
<protein>
    <recommendedName>
        <fullName evidence="3">Halobacterial output domain-containing protein</fullName>
    </recommendedName>
</protein>
<sequence>MSVDGLIINLNRLSHELSGAVATRERVRIETRLADLNRCPECGAFAAFDTLIAPPPVDATEYPSETIRRSVLSDYCVDVRFAPCGHEVDLHAIDGLAVTLRDGPIEVDYSPEVSVS</sequence>
<gene>
    <name evidence="1" type="ORF">ACFQGH_12065</name>
</gene>
<evidence type="ECO:0000313" key="2">
    <source>
        <dbReference type="Proteomes" id="UP001596312"/>
    </source>
</evidence>
<keyword evidence="2" id="KW-1185">Reference proteome</keyword>
<reference evidence="1 2" key="1">
    <citation type="journal article" date="2019" name="Int. J. Syst. Evol. Microbiol.">
        <title>The Global Catalogue of Microorganisms (GCM) 10K type strain sequencing project: providing services to taxonomists for standard genome sequencing and annotation.</title>
        <authorList>
            <consortium name="The Broad Institute Genomics Platform"/>
            <consortium name="The Broad Institute Genome Sequencing Center for Infectious Disease"/>
            <person name="Wu L."/>
            <person name="Ma J."/>
        </authorList>
    </citation>
    <scope>NUCLEOTIDE SEQUENCE [LARGE SCALE GENOMIC DNA]</scope>
    <source>
        <strain evidence="1 2">CGMCC 1.3240</strain>
    </source>
</reference>
<dbReference type="Proteomes" id="UP001596312">
    <property type="component" value="Unassembled WGS sequence"/>
</dbReference>
<organism evidence="1 2">
    <name type="scientific">Halalkalicoccus tibetensis</name>
    <dbReference type="NCBI Taxonomy" id="175632"/>
    <lineage>
        <taxon>Archaea</taxon>
        <taxon>Methanobacteriati</taxon>
        <taxon>Methanobacteriota</taxon>
        <taxon>Stenosarchaea group</taxon>
        <taxon>Halobacteria</taxon>
        <taxon>Halobacteriales</taxon>
        <taxon>Halococcaceae</taxon>
        <taxon>Halalkalicoccus</taxon>
    </lineage>
</organism>
<dbReference type="RefSeq" id="WP_340604457.1">
    <property type="nucleotide sequence ID" value="NZ_JBBMXV010000003.1"/>
</dbReference>
<dbReference type="EMBL" id="JBHSXQ010000003">
    <property type="protein sequence ID" value="MFC6905927.1"/>
    <property type="molecule type" value="Genomic_DNA"/>
</dbReference>
<comment type="caution">
    <text evidence="1">The sequence shown here is derived from an EMBL/GenBank/DDBJ whole genome shotgun (WGS) entry which is preliminary data.</text>
</comment>
<proteinExistence type="predicted"/>
<evidence type="ECO:0000313" key="1">
    <source>
        <dbReference type="EMBL" id="MFC6905927.1"/>
    </source>
</evidence>